<dbReference type="Gene3D" id="1.10.530.10">
    <property type="match status" value="1"/>
</dbReference>
<dbReference type="AlphaFoldDB" id="A0A1Z4JLT8"/>
<organism evidence="5 6">
    <name type="scientific">Leptolyngbya boryana NIES-2135</name>
    <dbReference type="NCBI Taxonomy" id="1973484"/>
    <lineage>
        <taxon>Bacteria</taxon>
        <taxon>Bacillati</taxon>
        <taxon>Cyanobacteriota</taxon>
        <taxon>Cyanophyceae</taxon>
        <taxon>Leptolyngbyales</taxon>
        <taxon>Leptolyngbyaceae</taxon>
        <taxon>Leptolyngbya group</taxon>
        <taxon>Leptolyngbya</taxon>
    </lineage>
</organism>
<evidence type="ECO:0000313" key="5">
    <source>
        <dbReference type="EMBL" id="BAY57735.1"/>
    </source>
</evidence>
<dbReference type="Gene3D" id="1.25.40.10">
    <property type="entry name" value="Tetratricopeptide repeat domain"/>
    <property type="match status" value="3"/>
</dbReference>
<keyword evidence="3" id="KW-1133">Transmembrane helix</keyword>
<dbReference type="InterPro" id="IPR000189">
    <property type="entry name" value="Transglyc_AS"/>
</dbReference>
<dbReference type="PANTHER" id="PTHR37423">
    <property type="entry name" value="SOLUBLE LYTIC MUREIN TRANSGLYCOSYLASE-RELATED"/>
    <property type="match status" value="1"/>
</dbReference>
<sequence length="735" mass="82257">MLKQLLKERRFWLMLAGGAGAIGLIAGALLPVEKLKEASQAPNGLMGSLQSFQGQSEGSGIGTPSQVISPLVTKPAGERTDALKFAADRSSTMLERNRARYLLATDFISQKQGDKALEQLKDLEQNYPVLAAQIGVKRAQAYEVAGKRQEAAQAWQAVVKKYPKEPATVEALFELGKKDPQYWNQAIAQFPSHPRTVEIAKTLLKKNPKQLPLLMLVAKYGITSDGYTALMDKLVAEFGSQLKPEDWDAIAFGYWENQVYDKGAIAYSRAPQTPLTAYRSARGLHLSGKPGGEQRYRQMIQQFPQSDEAGLALTRLAQLAETPQTAIAYLDQIAQNFPDRAPTALVEKSKLLDKMKSEKTAAQVRQLVLTQYAQSDAAAEMRWTYAQQAAKAGNIKLAKQWAEPVLTNNPTSEVAAEAGFWAGKWAQKLGDNDQAAQLFQKVLSEHYESYYAWRSAAILGWNVGDFNTVRSLNPKVEKPSLRAELPAGSPALKELYQLGQERDAWSHWQIEFRNRVQPSIAEQFTDGVMRLGVGENLDGLYMIGSLRDREKAEEKAQYEQLRKQPAYWQALYPFPFVNYIENWSQQRQMNPMLVTALIRQESRFEPDIKSSVGAVGLMQVMPETGAFIANNIKVKEYKLSDPETSIQFGTWYLDHTHLEYNNNSMLAVASYNAGPGAVAGWLGKAKSQDPDEFVEAIPYPETYGYVKAVLGNYWNYLRLYNPEISQKVAQVKRDR</sequence>
<dbReference type="GO" id="GO:0016020">
    <property type="term" value="C:membrane"/>
    <property type="evidence" value="ECO:0007669"/>
    <property type="project" value="InterPro"/>
</dbReference>
<dbReference type="GO" id="GO:0008933">
    <property type="term" value="F:peptidoglycan lytic transglycosylase activity"/>
    <property type="evidence" value="ECO:0007669"/>
    <property type="project" value="InterPro"/>
</dbReference>
<dbReference type="InterPro" id="IPR011990">
    <property type="entry name" value="TPR-like_helical_dom_sf"/>
</dbReference>
<gene>
    <name evidence="5" type="ORF">NIES2135_46060</name>
</gene>
<evidence type="ECO:0000256" key="2">
    <source>
        <dbReference type="ARBA" id="ARBA00022729"/>
    </source>
</evidence>
<dbReference type="CDD" id="cd13401">
    <property type="entry name" value="Slt70-like"/>
    <property type="match status" value="1"/>
</dbReference>
<protein>
    <submittedName>
        <fullName evidence="5">Lytic transglycosylase</fullName>
    </submittedName>
</protein>
<dbReference type="SUPFAM" id="SSF53955">
    <property type="entry name" value="Lysozyme-like"/>
    <property type="match status" value="1"/>
</dbReference>
<name>A0A1Z4JLT8_LEPBY</name>
<dbReference type="InterPro" id="IPR023346">
    <property type="entry name" value="Lysozyme-like_dom_sf"/>
</dbReference>
<accession>A0A1Z4JLT8</accession>
<evidence type="ECO:0000256" key="3">
    <source>
        <dbReference type="SAM" id="Phobius"/>
    </source>
</evidence>
<dbReference type="GO" id="GO:0000270">
    <property type="term" value="P:peptidoglycan metabolic process"/>
    <property type="evidence" value="ECO:0007669"/>
    <property type="project" value="InterPro"/>
</dbReference>
<dbReference type="InterPro" id="IPR019734">
    <property type="entry name" value="TPR_rpt"/>
</dbReference>
<dbReference type="Proteomes" id="UP000217895">
    <property type="component" value="Chromosome"/>
</dbReference>
<comment type="similarity">
    <text evidence="1">Belongs to the transglycosylase Slt family.</text>
</comment>
<reference evidence="5 6" key="1">
    <citation type="submission" date="2017-06" db="EMBL/GenBank/DDBJ databases">
        <title>Genome sequencing of cyanobaciteial culture collection at National Institute for Environmental Studies (NIES).</title>
        <authorList>
            <person name="Hirose Y."/>
            <person name="Shimura Y."/>
            <person name="Fujisawa T."/>
            <person name="Nakamura Y."/>
            <person name="Kawachi M."/>
        </authorList>
    </citation>
    <scope>NUCLEOTIDE SEQUENCE [LARGE SCALE GENOMIC DNA]</scope>
    <source>
        <strain evidence="5 6">NIES-2135</strain>
    </source>
</reference>
<dbReference type="SUPFAM" id="SSF48435">
    <property type="entry name" value="Bacterial muramidases"/>
    <property type="match status" value="1"/>
</dbReference>
<dbReference type="EMBL" id="AP018203">
    <property type="protein sequence ID" value="BAY57735.1"/>
    <property type="molecule type" value="Genomic_DNA"/>
</dbReference>
<dbReference type="Pfam" id="PF13174">
    <property type="entry name" value="TPR_6"/>
    <property type="match status" value="2"/>
</dbReference>
<evidence type="ECO:0000259" key="4">
    <source>
        <dbReference type="Pfam" id="PF01464"/>
    </source>
</evidence>
<dbReference type="InterPro" id="IPR008939">
    <property type="entry name" value="Lytic_TGlycosylase_superhlx_U"/>
</dbReference>
<dbReference type="GO" id="GO:0042597">
    <property type="term" value="C:periplasmic space"/>
    <property type="evidence" value="ECO:0007669"/>
    <property type="project" value="InterPro"/>
</dbReference>
<keyword evidence="6" id="KW-1185">Reference proteome</keyword>
<evidence type="ECO:0000256" key="1">
    <source>
        <dbReference type="ARBA" id="ARBA00007734"/>
    </source>
</evidence>
<dbReference type="Pfam" id="PF01464">
    <property type="entry name" value="SLT"/>
    <property type="match status" value="1"/>
</dbReference>
<dbReference type="PROSITE" id="PS00922">
    <property type="entry name" value="TRANSGLYCOSYLASE"/>
    <property type="match status" value="1"/>
</dbReference>
<dbReference type="InterPro" id="IPR008258">
    <property type="entry name" value="Transglycosylase_SLT_dom_1"/>
</dbReference>
<dbReference type="GO" id="GO:0004553">
    <property type="term" value="F:hydrolase activity, hydrolyzing O-glycosyl compounds"/>
    <property type="evidence" value="ECO:0007669"/>
    <property type="project" value="InterPro"/>
</dbReference>
<proteinExistence type="inferred from homology"/>
<evidence type="ECO:0000313" key="6">
    <source>
        <dbReference type="Proteomes" id="UP000217895"/>
    </source>
</evidence>
<feature type="transmembrane region" description="Helical" evidence="3">
    <location>
        <begin position="12"/>
        <end position="32"/>
    </location>
</feature>
<dbReference type="PANTHER" id="PTHR37423:SF5">
    <property type="entry name" value="SOLUBLE LYTIC MUREIN TRANSGLYCOSYLASE"/>
    <property type="match status" value="1"/>
</dbReference>
<feature type="domain" description="Transglycosylase SLT" evidence="4">
    <location>
        <begin position="579"/>
        <end position="693"/>
    </location>
</feature>
<keyword evidence="3" id="KW-0812">Transmembrane</keyword>
<keyword evidence="2" id="KW-0732">Signal</keyword>
<keyword evidence="3" id="KW-0472">Membrane</keyword>